<feature type="compositionally biased region" description="Basic and acidic residues" evidence="1">
    <location>
        <begin position="1"/>
        <end position="19"/>
    </location>
</feature>
<protein>
    <submittedName>
        <fullName evidence="2">Uncharacterized protein</fullName>
    </submittedName>
</protein>
<comment type="caution">
    <text evidence="2">The sequence shown here is derived from an EMBL/GenBank/DDBJ whole genome shotgun (WGS) entry which is preliminary data.</text>
</comment>
<organism evidence="2 3">
    <name type="scientific">Cellulomonas fimi</name>
    <dbReference type="NCBI Taxonomy" id="1708"/>
    <lineage>
        <taxon>Bacteria</taxon>
        <taxon>Bacillati</taxon>
        <taxon>Actinomycetota</taxon>
        <taxon>Actinomycetes</taxon>
        <taxon>Micrococcales</taxon>
        <taxon>Cellulomonadaceae</taxon>
        <taxon>Cellulomonas</taxon>
    </lineage>
</organism>
<dbReference type="Proteomes" id="UP000562124">
    <property type="component" value="Unassembled WGS sequence"/>
</dbReference>
<reference evidence="2 3" key="1">
    <citation type="submission" date="2020-04" db="EMBL/GenBank/DDBJ databases">
        <title>Sequencing and Assembly of C. fimi.</title>
        <authorList>
            <person name="Ramsey A.R."/>
        </authorList>
    </citation>
    <scope>NUCLEOTIDE SEQUENCE [LARGE SCALE GENOMIC DNA]</scope>
    <source>
        <strain evidence="2 3">SB</strain>
    </source>
</reference>
<dbReference type="RefSeq" id="WP_169325971.1">
    <property type="nucleotide sequence ID" value="NZ_JABCJJ010000044.1"/>
</dbReference>
<feature type="region of interest" description="Disordered" evidence="1">
    <location>
        <begin position="1"/>
        <end position="23"/>
    </location>
</feature>
<sequence>MSSFRERLRQRSDELRSTDPELSSALRSVDGLVWYGEEKEGWPWPDRQVRAVAASRAQRHDDVADLYANAGDAACEAPERRAAAELRALLAEHAKTDESGDG</sequence>
<gene>
    <name evidence="2" type="ORF">HIR71_15480</name>
</gene>
<evidence type="ECO:0000313" key="2">
    <source>
        <dbReference type="EMBL" id="NMR21601.1"/>
    </source>
</evidence>
<proteinExistence type="predicted"/>
<accession>A0A7Y0QHV9</accession>
<name>A0A7Y0QHV9_CELFI</name>
<keyword evidence="3" id="KW-1185">Reference proteome</keyword>
<dbReference type="EMBL" id="JABCJJ010000044">
    <property type="protein sequence ID" value="NMR21601.1"/>
    <property type="molecule type" value="Genomic_DNA"/>
</dbReference>
<dbReference type="AlphaFoldDB" id="A0A7Y0QHV9"/>
<evidence type="ECO:0000256" key="1">
    <source>
        <dbReference type="SAM" id="MobiDB-lite"/>
    </source>
</evidence>
<evidence type="ECO:0000313" key="3">
    <source>
        <dbReference type="Proteomes" id="UP000562124"/>
    </source>
</evidence>